<evidence type="ECO:0000313" key="1">
    <source>
        <dbReference type="EMBL" id="CAB3994807.1"/>
    </source>
</evidence>
<keyword evidence="2" id="KW-1185">Reference proteome</keyword>
<proteinExistence type="predicted"/>
<sequence length="193" mass="22139">MNRTDQKTHDGLRITDHKNFSEESFGFGNTIKYSRFDAEKTRLLSAKGKTLLLRIPNCLSFGVKKSTKYRKMEFTLPISLDEEFVSIFDTIGEKCYTHVNNSDGNAMTCLSRNGKSPVLYAKLDDETIFFDENGEPIGHREYRDLWFRSDAVVRIESVYAADDVTSVQMKLHEVWIRSDLPSDETSDSLVSEE</sequence>
<dbReference type="Proteomes" id="UP001152795">
    <property type="component" value="Unassembled WGS sequence"/>
</dbReference>
<organism evidence="1 2">
    <name type="scientific">Paramuricea clavata</name>
    <name type="common">Red gorgonian</name>
    <name type="synonym">Violescent sea-whip</name>
    <dbReference type="NCBI Taxonomy" id="317549"/>
    <lineage>
        <taxon>Eukaryota</taxon>
        <taxon>Metazoa</taxon>
        <taxon>Cnidaria</taxon>
        <taxon>Anthozoa</taxon>
        <taxon>Octocorallia</taxon>
        <taxon>Malacalcyonacea</taxon>
        <taxon>Plexauridae</taxon>
        <taxon>Paramuricea</taxon>
    </lineage>
</organism>
<dbReference type="AlphaFoldDB" id="A0A7D9DX23"/>
<accession>A0A7D9DX23</accession>
<name>A0A7D9DX23_PARCT</name>
<comment type="caution">
    <text evidence="1">The sequence shown here is derived from an EMBL/GenBank/DDBJ whole genome shotgun (WGS) entry which is preliminary data.</text>
</comment>
<dbReference type="EMBL" id="CACRXK020002541">
    <property type="protein sequence ID" value="CAB3994807.1"/>
    <property type="molecule type" value="Genomic_DNA"/>
</dbReference>
<evidence type="ECO:0000313" key="2">
    <source>
        <dbReference type="Proteomes" id="UP001152795"/>
    </source>
</evidence>
<gene>
    <name evidence="1" type="ORF">PACLA_8A053039</name>
</gene>
<reference evidence="1" key="1">
    <citation type="submission" date="2020-04" db="EMBL/GenBank/DDBJ databases">
        <authorList>
            <person name="Alioto T."/>
            <person name="Alioto T."/>
            <person name="Gomez Garrido J."/>
        </authorList>
    </citation>
    <scope>NUCLEOTIDE SEQUENCE</scope>
    <source>
        <strain evidence="1">A484AB</strain>
    </source>
</reference>
<protein>
    <submittedName>
        <fullName evidence="1">Uncharacterized protein</fullName>
    </submittedName>
</protein>